<dbReference type="AlphaFoldDB" id="A0AB73AC99"/>
<dbReference type="EMBL" id="ATIT01000056">
    <property type="protein sequence ID" value="EPI14542.1"/>
    <property type="molecule type" value="Genomic_DNA"/>
</dbReference>
<reference evidence="1 2" key="1">
    <citation type="submission" date="2013-06" db="EMBL/GenBank/DDBJ databases">
        <authorList>
            <person name="Weinstock G."/>
            <person name="Sodergren E."/>
            <person name="Lobos E.A."/>
            <person name="Fulton L."/>
            <person name="Fulton R."/>
            <person name="Courtney L."/>
            <person name="Fronick C."/>
            <person name="O'Laughlin M."/>
            <person name="Godfrey J."/>
            <person name="Wilson R.M."/>
            <person name="Miner T."/>
            <person name="Farmer C."/>
            <person name="Delehaunty K."/>
            <person name="Cordes M."/>
            <person name="Minx P."/>
            <person name="Tomlinson C."/>
            <person name="Chen J."/>
            <person name="Wollam A."/>
            <person name="Pepin K.H."/>
            <person name="Bhonagiri V."/>
            <person name="Zhang X."/>
            <person name="Warren W."/>
            <person name="Mitreva M."/>
            <person name="Mardis E.R."/>
            <person name="Wilson R.K."/>
        </authorList>
    </citation>
    <scope>NUCLEOTIDE SEQUENCE [LARGE SCALE GENOMIC DNA]</scope>
    <source>
        <strain evidence="1 2">SD2A-2</strain>
    </source>
</reference>
<evidence type="ECO:0000313" key="1">
    <source>
        <dbReference type="EMBL" id="EPI14542.1"/>
    </source>
</evidence>
<proteinExistence type="predicted"/>
<protein>
    <submittedName>
        <fullName evidence="1">Uncharacterized protein</fullName>
    </submittedName>
</protein>
<dbReference type="Proteomes" id="UP000014622">
    <property type="component" value="Unassembled WGS sequence"/>
</dbReference>
<accession>A0AB73AC99</accession>
<sequence length="140" mass="16543">MLFFLFGSSPLFCYTRLQWTKEGMIASTLTNIKMEETVPVLRLLWKERKTLVETFEGLLIDTYVLQEQPMMLTGINLQLEDRVINGLLKDRYLAKYILRLPLNKYVLEVSGKWNRRNQLVIKKMLIKNIDEYIKIIGTPE</sequence>
<organism evidence="1 2">
    <name type="scientific">Enterococcus faecium SD2A-2</name>
    <dbReference type="NCBI Taxonomy" id="1244154"/>
    <lineage>
        <taxon>Bacteria</taxon>
        <taxon>Bacillati</taxon>
        <taxon>Bacillota</taxon>
        <taxon>Bacilli</taxon>
        <taxon>Lactobacillales</taxon>
        <taxon>Enterococcaceae</taxon>
        <taxon>Enterococcus</taxon>
    </lineage>
</organism>
<comment type="caution">
    <text evidence="1">The sequence shown here is derived from an EMBL/GenBank/DDBJ whole genome shotgun (WGS) entry which is preliminary data.</text>
</comment>
<evidence type="ECO:0000313" key="2">
    <source>
        <dbReference type="Proteomes" id="UP000014622"/>
    </source>
</evidence>
<gene>
    <name evidence="1" type="ORF">D356_00694</name>
</gene>
<name>A0AB73AC99_ENTFC</name>